<dbReference type="EMBL" id="JARPOI010000017">
    <property type="protein sequence ID" value="KAJ9141574.1"/>
    <property type="molecule type" value="Genomic_DNA"/>
</dbReference>
<proteinExistence type="predicted"/>
<feature type="domain" description="KNOX2" evidence="4">
    <location>
        <begin position="64"/>
        <end position="115"/>
    </location>
</feature>
<sequence length="131" mass="14784">MESKSTGKEKEEEEAEALKKRISSHPLYELLVQTHKDCLKVGSIDEADQSHNIMKQKLAAGAMPSSSLLTQTDLDHFMEAYCLALTKLKEAMEEPQHETVAFINSMHMQLRELTTTYPETSDHSTTSSDIR</sequence>
<evidence type="ECO:0008006" key="7">
    <source>
        <dbReference type="Google" id="ProtNLM"/>
    </source>
</evidence>
<keyword evidence="2" id="KW-0539">Nucleus</keyword>
<name>A0ABQ9KP62_HEVBR</name>
<dbReference type="SMART" id="SM01255">
    <property type="entry name" value="KNOX1"/>
    <property type="match status" value="1"/>
</dbReference>
<reference evidence="5" key="1">
    <citation type="journal article" date="2023" name="Plant Biotechnol. J.">
        <title>Chromosome-level wild Hevea brasiliensis genome provides new tools for genomic-assisted breeding and valuable loci to elevate rubber yield.</title>
        <authorList>
            <person name="Cheng H."/>
            <person name="Song X."/>
            <person name="Hu Y."/>
            <person name="Wu T."/>
            <person name="Yang Q."/>
            <person name="An Z."/>
            <person name="Feng S."/>
            <person name="Deng Z."/>
            <person name="Wu W."/>
            <person name="Zeng X."/>
            <person name="Tu M."/>
            <person name="Wang X."/>
            <person name="Huang H."/>
        </authorList>
    </citation>
    <scope>NUCLEOTIDE SEQUENCE</scope>
    <source>
        <strain evidence="5">MT/VB/25A 57/8</strain>
    </source>
</reference>
<evidence type="ECO:0000313" key="5">
    <source>
        <dbReference type="EMBL" id="KAJ9141574.1"/>
    </source>
</evidence>
<feature type="domain" description="KNOX1" evidence="3">
    <location>
        <begin position="16"/>
        <end position="59"/>
    </location>
</feature>
<dbReference type="PANTHER" id="PTHR48452:SF1">
    <property type="entry name" value="FUSED COMPOUND LEAF 1"/>
    <property type="match status" value="1"/>
</dbReference>
<dbReference type="Proteomes" id="UP001174677">
    <property type="component" value="Chromosome 17"/>
</dbReference>
<evidence type="ECO:0000256" key="2">
    <source>
        <dbReference type="ARBA" id="ARBA00023242"/>
    </source>
</evidence>
<gene>
    <name evidence="5" type="ORF">P3X46_032095</name>
</gene>
<comment type="subcellular location">
    <subcellularLocation>
        <location evidence="1">Nucleus</location>
    </subcellularLocation>
</comment>
<protein>
    <recommendedName>
        <fullName evidence="7">KNOX2 domain-containing protein</fullName>
    </recommendedName>
</protein>
<dbReference type="InterPro" id="IPR005540">
    <property type="entry name" value="KNOX1"/>
</dbReference>
<comment type="caution">
    <text evidence="5">The sequence shown here is derived from an EMBL/GenBank/DDBJ whole genome shotgun (WGS) entry which is preliminary data.</text>
</comment>
<keyword evidence="6" id="KW-1185">Reference proteome</keyword>
<evidence type="ECO:0000313" key="6">
    <source>
        <dbReference type="Proteomes" id="UP001174677"/>
    </source>
</evidence>
<dbReference type="PANTHER" id="PTHR48452">
    <property type="entry name" value="FUSED COMPOUND LEAF 1"/>
    <property type="match status" value="1"/>
</dbReference>
<dbReference type="Pfam" id="PF03790">
    <property type="entry name" value="KNOX1"/>
    <property type="match status" value="1"/>
</dbReference>
<evidence type="ECO:0000256" key="1">
    <source>
        <dbReference type="ARBA" id="ARBA00004123"/>
    </source>
</evidence>
<evidence type="ECO:0000259" key="3">
    <source>
        <dbReference type="SMART" id="SM01255"/>
    </source>
</evidence>
<dbReference type="Pfam" id="PF03791">
    <property type="entry name" value="KNOX2"/>
    <property type="match status" value="1"/>
</dbReference>
<organism evidence="5 6">
    <name type="scientific">Hevea brasiliensis</name>
    <name type="common">Para rubber tree</name>
    <name type="synonym">Siphonia brasiliensis</name>
    <dbReference type="NCBI Taxonomy" id="3981"/>
    <lineage>
        <taxon>Eukaryota</taxon>
        <taxon>Viridiplantae</taxon>
        <taxon>Streptophyta</taxon>
        <taxon>Embryophyta</taxon>
        <taxon>Tracheophyta</taxon>
        <taxon>Spermatophyta</taxon>
        <taxon>Magnoliopsida</taxon>
        <taxon>eudicotyledons</taxon>
        <taxon>Gunneridae</taxon>
        <taxon>Pentapetalae</taxon>
        <taxon>rosids</taxon>
        <taxon>fabids</taxon>
        <taxon>Malpighiales</taxon>
        <taxon>Euphorbiaceae</taxon>
        <taxon>Crotonoideae</taxon>
        <taxon>Micrandreae</taxon>
        <taxon>Hevea</taxon>
    </lineage>
</organism>
<dbReference type="SMART" id="SM01256">
    <property type="entry name" value="KNOX2"/>
    <property type="match status" value="1"/>
</dbReference>
<accession>A0ABQ9KP62</accession>
<dbReference type="InterPro" id="IPR005541">
    <property type="entry name" value="KNOX2"/>
</dbReference>
<evidence type="ECO:0000259" key="4">
    <source>
        <dbReference type="SMART" id="SM01256"/>
    </source>
</evidence>